<sequence length="134" mass="13075">MADKTGSRGLGVAVVRLGLAVTAGGSLGVVGYVVFPDPLPGLLAGLATAAGIFLLVPLLLVPEQVARGTSARRTAGVDPIPAGVALAGSAPLVFVGMFLSGSVALAVALGLLGAVSGYRLFAAAVPDEMPDPAE</sequence>
<keyword evidence="1" id="KW-0812">Transmembrane</keyword>
<dbReference type="STRING" id="660518.SAMN05216218_103174"/>
<keyword evidence="3" id="KW-1185">Reference proteome</keyword>
<feature type="transmembrane region" description="Helical" evidence="1">
    <location>
        <begin position="12"/>
        <end position="35"/>
    </location>
</feature>
<dbReference type="EMBL" id="FNBK01000003">
    <property type="protein sequence ID" value="SDF04385.1"/>
    <property type="molecule type" value="Genomic_DNA"/>
</dbReference>
<accession>A0A1G7HVI9</accession>
<reference evidence="3" key="1">
    <citation type="submission" date="2016-10" db="EMBL/GenBank/DDBJ databases">
        <authorList>
            <person name="Varghese N."/>
            <person name="Submissions S."/>
        </authorList>
    </citation>
    <scope>NUCLEOTIDE SEQUENCE [LARGE SCALE GENOMIC DNA]</scope>
    <source>
        <strain evidence="3">IBRC-M 10760</strain>
    </source>
</reference>
<evidence type="ECO:0000256" key="1">
    <source>
        <dbReference type="SAM" id="Phobius"/>
    </source>
</evidence>
<feature type="transmembrane region" description="Helical" evidence="1">
    <location>
        <begin position="41"/>
        <end position="61"/>
    </location>
</feature>
<feature type="transmembrane region" description="Helical" evidence="1">
    <location>
        <begin position="82"/>
        <end position="112"/>
    </location>
</feature>
<dbReference type="RefSeq" id="WP_092688875.1">
    <property type="nucleotide sequence ID" value="NZ_FNBK01000003.1"/>
</dbReference>
<keyword evidence="1" id="KW-0472">Membrane</keyword>
<protein>
    <submittedName>
        <fullName evidence="2">Uncharacterized protein</fullName>
    </submittedName>
</protein>
<evidence type="ECO:0000313" key="3">
    <source>
        <dbReference type="Proteomes" id="UP000199076"/>
    </source>
</evidence>
<dbReference type="AlphaFoldDB" id="A0A1G7HVI9"/>
<dbReference type="OrthoDB" id="242629at2157"/>
<organism evidence="2 3">
    <name type="scientific">Halorientalis regularis</name>
    <dbReference type="NCBI Taxonomy" id="660518"/>
    <lineage>
        <taxon>Archaea</taxon>
        <taxon>Methanobacteriati</taxon>
        <taxon>Methanobacteriota</taxon>
        <taxon>Stenosarchaea group</taxon>
        <taxon>Halobacteria</taxon>
        <taxon>Halobacteriales</taxon>
        <taxon>Haloarculaceae</taxon>
        <taxon>Halorientalis</taxon>
    </lineage>
</organism>
<keyword evidence="1" id="KW-1133">Transmembrane helix</keyword>
<gene>
    <name evidence="2" type="ORF">SAMN05216218_103174</name>
</gene>
<dbReference type="Proteomes" id="UP000199076">
    <property type="component" value="Unassembled WGS sequence"/>
</dbReference>
<proteinExistence type="predicted"/>
<name>A0A1G7HVI9_9EURY</name>
<evidence type="ECO:0000313" key="2">
    <source>
        <dbReference type="EMBL" id="SDF04385.1"/>
    </source>
</evidence>